<dbReference type="PROSITE" id="PS50110">
    <property type="entry name" value="RESPONSE_REGULATORY"/>
    <property type="match status" value="1"/>
</dbReference>
<dbReference type="EMBL" id="JABFMT010000035">
    <property type="protein sequence ID" value="NUU04144.1"/>
    <property type="molecule type" value="Genomic_DNA"/>
</dbReference>
<dbReference type="Proteomes" id="UP000197596">
    <property type="component" value="Unassembled WGS sequence"/>
</dbReference>
<dbReference type="PANTHER" id="PTHR44591">
    <property type="entry name" value="STRESS RESPONSE REGULATOR PROTEIN 1"/>
    <property type="match status" value="1"/>
</dbReference>
<dbReference type="SMART" id="SM00448">
    <property type="entry name" value="REC"/>
    <property type="match status" value="1"/>
</dbReference>
<dbReference type="GO" id="GO:0000160">
    <property type="term" value="P:phosphorelay signal transduction system"/>
    <property type="evidence" value="ECO:0007669"/>
    <property type="project" value="UniProtKB-KW"/>
</dbReference>
<dbReference type="OrthoDB" id="9808843at2"/>
<feature type="domain" description="Response regulatory" evidence="6">
    <location>
        <begin position="3"/>
        <end position="118"/>
    </location>
</feature>
<reference evidence="8 9" key="1">
    <citation type="submission" date="2017-06" db="EMBL/GenBank/DDBJ databases">
        <title>Herbaspirillum phytohormonus sp. nov., isolated from the root nodule of Robinia pseudoacacia in lead-zinc mine.</title>
        <authorList>
            <person name="Fan M."/>
            <person name="Lin Y."/>
        </authorList>
    </citation>
    <scope>NUCLEOTIDE SEQUENCE [LARGE SCALE GENOMIC DNA]</scope>
    <source>
        <strain evidence="8 9">HZ10</strain>
    </source>
</reference>
<dbReference type="InterPro" id="IPR002197">
    <property type="entry name" value="HTH_Fis"/>
</dbReference>
<dbReference type="Gene3D" id="1.10.10.60">
    <property type="entry name" value="Homeodomain-like"/>
    <property type="match status" value="1"/>
</dbReference>
<protein>
    <submittedName>
        <fullName evidence="7 8">Response regulator</fullName>
    </submittedName>
</protein>
<dbReference type="InterPro" id="IPR001789">
    <property type="entry name" value="Sig_transdc_resp-reg_receiver"/>
</dbReference>
<keyword evidence="1 5" id="KW-0597">Phosphoprotein</keyword>
<dbReference type="SUPFAM" id="SSF52172">
    <property type="entry name" value="CheY-like"/>
    <property type="match status" value="1"/>
</dbReference>
<dbReference type="RefSeq" id="WP_079217313.1">
    <property type="nucleotide sequence ID" value="NZ_CP018845.1"/>
</dbReference>
<keyword evidence="10" id="KW-1185">Reference proteome</keyword>
<evidence type="ECO:0000259" key="6">
    <source>
        <dbReference type="PROSITE" id="PS50110"/>
    </source>
</evidence>
<dbReference type="Pfam" id="PF02954">
    <property type="entry name" value="HTH_8"/>
    <property type="match status" value="1"/>
</dbReference>
<dbReference type="CDD" id="cd17550">
    <property type="entry name" value="REC_NtrX-like"/>
    <property type="match status" value="1"/>
</dbReference>
<keyword evidence="2" id="KW-0902">Two-component regulatory system</keyword>
<evidence type="ECO:0000313" key="10">
    <source>
        <dbReference type="Proteomes" id="UP000536746"/>
    </source>
</evidence>
<dbReference type="InterPro" id="IPR050595">
    <property type="entry name" value="Bact_response_regulator"/>
</dbReference>
<dbReference type="SUPFAM" id="SSF46689">
    <property type="entry name" value="Homeodomain-like"/>
    <property type="match status" value="1"/>
</dbReference>
<dbReference type="Proteomes" id="UP000536746">
    <property type="component" value="Unassembled WGS sequence"/>
</dbReference>
<evidence type="ECO:0000256" key="4">
    <source>
        <dbReference type="ARBA" id="ARBA00023163"/>
    </source>
</evidence>
<keyword evidence="3" id="KW-0805">Transcription regulation</keyword>
<evidence type="ECO:0000256" key="5">
    <source>
        <dbReference type="PROSITE-ProRule" id="PRU00169"/>
    </source>
</evidence>
<feature type="modified residue" description="4-aspartylphosphate" evidence="5">
    <location>
        <position position="52"/>
    </location>
</feature>
<dbReference type="Gene3D" id="3.40.50.2300">
    <property type="match status" value="1"/>
</dbReference>
<reference evidence="7 10" key="2">
    <citation type="journal article" date="2020" name="Front. Plant Sci.">
        <title>Isolation of Rhizosphere Bacteria That Improve Quality and Water Stress Tolerance in Greenhouse Ornamentals.</title>
        <authorList>
            <person name="Nordstedt N.P."/>
            <person name="Jones M.L."/>
        </authorList>
    </citation>
    <scope>NUCLEOTIDE SEQUENCE [LARGE SCALE GENOMIC DNA]</scope>
    <source>
        <strain evidence="7 10">C6C2</strain>
    </source>
</reference>
<sequence>MANILVVDDEMGIRELLSEILGDEGHVVATAENAQQARELRQGSVPDLVLLDIWMPDTDGVTLLKEWQRDGLLTMPVIMMSGHATIDTAVEATRIGALNFLEKPIALQKLLKAVQQGLSHSREPVRPASYRPAAVATVANGAADSLHAPEHAAPIASYAPALGGADTLHHGIATATPYGQVADNAANISFDLPLREARDAFERAYFEYHLVRENGSMTRVAERTGLERTHLYRKLKQLGVEPGKLAKKNH</sequence>
<dbReference type="AlphaFoldDB" id="A0A2D0B5U0"/>
<evidence type="ECO:0000313" key="9">
    <source>
        <dbReference type="Proteomes" id="UP000197596"/>
    </source>
</evidence>
<name>A0A2D0B5U0_9BURK</name>
<evidence type="ECO:0000313" key="7">
    <source>
        <dbReference type="EMBL" id="NUU04144.1"/>
    </source>
</evidence>
<dbReference type="EMBL" id="NJGU01000016">
    <property type="protein sequence ID" value="OWY26748.1"/>
    <property type="molecule type" value="Genomic_DNA"/>
</dbReference>
<comment type="caution">
    <text evidence="8">The sequence shown here is derived from an EMBL/GenBank/DDBJ whole genome shotgun (WGS) entry which is preliminary data.</text>
</comment>
<dbReference type="GO" id="GO:0043565">
    <property type="term" value="F:sequence-specific DNA binding"/>
    <property type="evidence" value="ECO:0007669"/>
    <property type="project" value="InterPro"/>
</dbReference>
<dbReference type="InterPro" id="IPR009057">
    <property type="entry name" value="Homeodomain-like_sf"/>
</dbReference>
<evidence type="ECO:0000313" key="8">
    <source>
        <dbReference type="EMBL" id="OWY26748.1"/>
    </source>
</evidence>
<evidence type="ECO:0000256" key="2">
    <source>
        <dbReference type="ARBA" id="ARBA00023012"/>
    </source>
</evidence>
<evidence type="ECO:0000256" key="1">
    <source>
        <dbReference type="ARBA" id="ARBA00022553"/>
    </source>
</evidence>
<organism evidence="8 9">
    <name type="scientific">Herbaspirillum robiniae</name>
    <dbReference type="NCBI Taxonomy" id="2014887"/>
    <lineage>
        <taxon>Bacteria</taxon>
        <taxon>Pseudomonadati</taxon>
        <taxon>Pseudomonadota</taxon>
        <taxon>Betaproteobacteria</taxon>
        <taxon>Burkholderiales</taxon>
        <taxon>Oxalobacteraceae</taxon>
        <taxon>Herbaspirillum</taxon>
    </lineage>
</organism>
<gene>
    <name evidence="8" type="ORF">CEJ42_22730</name>
    <name evidence="7" type="ORF">HNO84_21250</name>
</gene>
<dbReference type="PANTHER" id="PTHR44591:SF3">
    <property type="entry name" value="RESPONSE REGULATORY DOMAIN-CONTAINING PROTEIN"/>
    <property type="match status" value="1"/>
</dbReference>
<evidence type="ECO:0000256" key="3">
    <source>
        <dbReference type="ARBA" id="ARBA00023015"/>
    </source>
</evidence>
<dbReference type="InterPro" id="IPR011006">
    <property type="entry name" value="CheY-like_superfamily"/>
</dbReference>
<proteinExistence type="predicted"/>
<keyword evidence="4" id="KW-0804">Transcription</keyword>
<dbReference type="Pfam" id="PF00072">
    <property type="entry name" value="Response_reg"/>
    <property type="match status" value="1"/>
</dbReference>
<accession>A0A2D0B5U0</accession>
<dbReference type="FunFam" id="3.40.50.2300:FF:000018">
    <property type="entry name" value="DNA-binding transcriptional regulator NtrC"/>
    <property type="match status" value="1"/>
</dbReference>